<organism evidence="1 2">
    <name type="scientific">Sinisalibacter aestuarii</name>
    <dbReference type="NCBI Taxonomy" id="2949426"/>
    <lineage>
        <taxon>Bacteria</taxon>
        <taxon>Pseudomonadati</taxon>
        <taxon>Pseudomonadota</taxon>
        <taxon>Alphaproteobacteria</taxon>
        <taxon>Rhodobacterales</taxon>
        <taxon>Roseobacteraceae</taxon>
        <taxon>Sinisalibacter</taxon>
    </lineage>
</organism>
<proteinExistence type="predicted"/>
<gene>
    <name evidence="1" type="ORF">STA1M1_16120</name>
</gene>
<evidence type="ECO:0000313" key="1">
    <source>
        <dbReference type="EMBL" id="GKY87743.1"/>
    </source>
</evidence>
<dbReference type="Proteomes" id="UP001144205">
    <property type="component" value="Unassembled WGS sequence"/>
</dbReference>
<sequence>MDAIQKAEIAGCAPFLNSGAHVGQGIEIQFKKCRALDFAPRERAALLVVHDHGEARRSNISETKNSGLNLRACFLGSAQPCDVFRTQ</sequence>
<dbReference type="EMBL" id="BROH01000003">
    <property type="protein sequence ID" value="GKY87743.1"/>
    <property type="molecule type" value="Genomic_DNA"/>
</dbReference>
<reference evidence="1" key="1">
    <citation type="journal article" date="2023" name="Int. J. Syst. Evol. Microbiol.">
        <title>Sinisalibacter aestuarii sp. nov., isolated from estuarine sediment of the Arakawa River.</title>
        <authorList>
            <person name="Arafat S.T."/>
            <person name="Hirano S."/>
            <person name="Sato A."/>
            <person name="Takeuchi K."/>
            <person name="Yasuda T."/>
            <person name="Terahara T."/>
            <person name="Hamada M."/>
            <person name="Kobayashi T."/>
        </authorList>
    </citation>
    <scope>NUCLEOTIDE SEQUENCE</scope>
    <source>
        <strain evidence="1">B-399</strain>
    </source>
</reference>
<name>A0ABQ5LS04_9RHOB</name>
<keyword evidence="2" id="KW-1185">Reference proteome</keyword>
<accession>A0ABQ5LS04</accession>
<comment type="caution">
    <text evidence="1">The sequence shown here is derived from an EMBL/GenBank/DDBJ whole genome shotgun (WGS) entry which is preliminary data.</text>
</comment>
<protein>
    <submittedName>
        <fullName evidence="1">Uncharacterized protein</fullName>
    </submittedName>
</protein>
<evidence type="ECO:0000313" key="2">
    <source>
        <dbReference type="Proteomes" id="UP001144205"/>
    </source>
</evidence>